<evidence type="ECO:0000313" key="5">
    <source>
        <dbReference type="Proteomes" id="UP001142325"/>
    </source>
</evidence>
<dbReference type="Proteomes" id="UP001142325">
    <property type="component" value="Unassembled WGS sequence"/>
</dbReference>
<dbReference type="Pfam" id="PF01841">
    <property type="entry name" value="Transglut_core"/>
    <property type="match status" value="1"/>
</dbReference>
<feature type="transmembrane region" description="Helical" evidence="2">
    <location>
        <begin position="124"/>
        <end position="143"/>
    </location>
</feature>
<keyword evidence="2" id="KW-0472">Membrane</keyword>
<feature type="transmembrane region" description="Helical" evidence="2">
    <location>
        <begin position="9"/>
        <end position="30"/>
    </location>
</feature>
<dbReference type="SUPFAM" id="SSF54001">
    <property type="entry name" value="Cysteine proteinases"/>
    <property type="match status" value="1"/>
</dbReference>
<proteinExistence type="predicted"/>
<dbReference type="EMBL" id="BSET01000001">
    <property type="protein sequence ID" value="GLK00574.1"/>
    <property type="molecule type" value="Genomic_DNA"/>
</dbReference>
<feature type="transmembrane region" description="Helical" evidence="2">
    <location>
        <begin position="606"/>
        <end position="636"/>
    </location>
</feature>
<keyword evidence="2" id="KW-1133">Transmembrane helix</keyword>
<gene>
    <name evidence="4" type="ORF">GCM10017596_02890</name>
</gene>
<sequence>MTALPRRRWILDLSVVGVLLLVGIVGWWPTFGGPQFLLATIGGLVLGLGVAAFATWRGWGILVTAGLTVAVYFVFGSALALPHLSIFGVIPSLESLTQLAFGIVTSWKQLLTTVAPVAASDGHLLAPFLLALVLSVVAASLALRLRQPAWALIPAALHLILVIALGTPTPAMPIAQGIVFGVVVIAWLAVRQLWAPQNAAVSVSEVDPGRAAQMRMRRLGAGAAVLAIAVGAGVATSAVAAPVAPRQVFRDTVIPPFDVRQYASPLQSFRGIVQDQADETLFTVKGLPEGARVRLGAMDAYNGIVYNVSDRGVGSSGAFTQMRGNMSDGAEGIPATLEFTIDEYKGYWLPGSGQASEFVFHGDRAEELRRNSYYNDSSSTGVSARRLATGDAYTLMTTLPEKVSDARLAKAEFGHVSMPKQSAVPEEIASLAAETVADAGTAIEQVRALEVFLSEEGFFSHGLAGEVISRAGHTSERISTLLGGEQMVGDDEQYAVAMALLAREVGIPARVVMGFYPSEEEEPQATFAATGDTLHAWVEVNFAEIGWVPFDPTPPDDKVPADQSTKPKVDPKPQVLQPPPPPQEPVDLPPVLPDERESEDGDENPLAALGIIVLYVAGAAGILLLLLAPFILIGAWKAAKRRTRRHAKRSADQISGGWDELTDRAVDYGARFDAGATRGEEAQQVSESLAQPAVLTLATRADGQVFGPAEPSPEEVDDFWREVDAIVGDFSKNVGFLARMRARLSLRSLTAGTAAVAGWQNLRNAATARKRSETMPAEESPVQGDMQTRETL</sequence>
<dbReference type="InterPro" id="IPR038765">
    <property type="entry name" value="Papain-like_cys_pep_sf"/>
</dbReference>
<feature type="region of interest" description="Disordered" evidence="1">
    <location>
        <begin position="551"/>
        <end position="602"/>
    </location>
</feature>
<feature type="transmembrane region" description="Helical" evidence="2">
    <location>
        <begin position="173"/>
        <end position="190"/>
    </location>
</feature>
<dbReference type="Pfam" id="PF11992">
    <property type="entry name" value="TgpA_N"/>
    <property type="match status" value="1"/>
</dbReference>
<keyword evidence="5" id="KW-1185">Reference proteome</keyword>
<feature type="compositionally biased region" description="Pro residues" evidence="1">
    <location>
        <begin position="576"/>
        <end position="592"/>
    </location>
</feature>
<reference evidence="4" key="1">
    <citation type="journal article" date="2014" name="Int. J. Syst. Evol. Microbiol.">
        <title>Complete genome sequence of Corynebacterium casei LMG S-19264T (=DSM 44701T), isolated from a smear-ripened cheese.</title>
        <authorList>
            <consortium name="US DOE Joint Genome Institute (JGI-PGF)"/>
            <person name="Walter F."/>
            <person name="Albersmeier A."/>
            <person name="Kalinowski J."/>
            <person name="Ruckert C."/>
        </authorList>
    </citation>
    <scope>NUCLEOTIDE SEQUENCE</scope>
    <source>
        <strain evidence="4">VKM Ac-1958</strain>
    </source>
</reference>
<dbReference type="InterPro" id="IPR052901">
    <property type="entry name" value="Bact_TGase-like"/>
</dbReference>
<dbReference type="SMART" id="SM00460">
    <property type="entry name" value="TGc"/>
    <property type="match status" value="1"/>
</dbReference>
<feature type="transmembrane region" description="Helical" evidence="2">
    <location>
        <begin position="61"/>
        <end position="81"/>
    </location>
</feature>
<reference evidence="4" key="2">
    <citation type="submission" date="2023-01" db="EMBL/GenBank/DDBJ databases">
        <authorList>
            <person name="Sun Q."/>
            <person name="Evtushenko L."/>
        </authorList>
    </citation>
    <scope>NUCLEOTIDE SEQUENCE</scope>
    <source>
        <strain evidence="4">VKM Ac-1958</strain>
    </source>
</reference>
<comment type="caution">
    <text evidence="4">The sequence shown here is derived from an EMBL/GenBank/DDBJ whole genome shotgun (WGS) entry which is preliminary data.</text>
</comment>
<feature type="transmembrane region" description="Helical" evidence="2">
    <location>
        <begin position="36"/>
        <end position="54"/>
    </location>
</feature>
<evidence type="ECO:0000256" key="1">
    <source>
        <dbReference type="SAM" id="MobiDB-lite"/>
    </source>
</evidence>
<dbReference type="PANTHER" id="PTHR42736">
    <property type="entry name" value="PROTEIN-GLUTAMINE GAMMA-GLUTAMYLTRANSFERASE"/>
    <property type="match status" value="1"/>
</dbReference>
<dbReference type="InterPro" id="IPR002931">
    <property type="entry name" value="Transglutaminase-like"/>
</dbReference>
<feature type="compositionally biased region" description="Basic and acidic residues" evidence="1">
    <location>
        <begin position="555"/>
        <end position="571"/>
    </location>
</feature>
<dbReference type="Gene3D" id="3.10.620.30">
    <property type="match status" value="1"/>
</dbReference>
<feature type="transmembrane region" description="Helical" evidence="2">
    <location>
        <begin position="219"/>
        <end position="241"/>
    </location>
</feature>
<name>A0A9W6HR43_9MICO</name>
<feature type="domain" description="Transglutaminase-like" evidence="3">
    <location>
        <begin position="483"/>
        <end position="554"/>
    </location>
</feature>
<keyword evidence="2" id="KW-0812">Transmembrane</keyword>
<protein>
    <submittedName>
        <fullName evidence="4">Transglutaminase</fullName>
    </submittedName>
</protein>
<dbReference type="AlphaFoldDB" id="A0A9W6HR43"/>
<dbReference type="RefSeq" id="WP_204938286.1">
    <property type="nucleotide sequence ID" value="NZ_BAAAUM010000001.1"/>
</dbReference>
<feature type="transmembrane region" description="Helical" evidence="2">
    <location>
        <begin position="150"/>
        <end position="167"/>
    </location>
</feature>
<evidence type="ECO:0000259" key="3">
    <source>
        <dbReference type="SMART" id="SM00460"/>
    </source>
</evidence>
<organism evidence="4 5">
    <name type="scientific">Microbacterium keratanolyticum</name>
    <dbReference type="NCBI Taxonomy" id="67574"/>
    <lineage>
        <taxon>Bacteria</taxon>
        <taxon>Bacillati</taxon>
        <taxon>Actinomycetota</taxon>
        <taxon>Actinomycetes</taxon>
        <taxon>Micrococcales</taxon>
        <taxon>Microbacteriaceae</taxon>
        <taxon>Microbacterium</taxon>
    </lineage>
</organism>
<evidence type="ECO:0000256" key="2">
    <source>
        <dbReference type="SAM" id="Phobius"/>
    </source>
</evidence>
<dbReference type="InterPro" id="IPR021878">
    <property type="entry name" value="TgpA_N"/>
</dbReference>
<evidence type="ECO:0000313" key="4">
    <source>
        <dbReference type="EMBL" id="GLK00574.1"/>
    </source>
</evidence>
<feature type="region of interest" description="Disordered" evidence="1">
    <location>
        <begin position="767"/>
        <end position="792"/>
    </location>
</feature>
<accession>A0A9W6HR43</accession>
<dbReference type="PANTHER" id="PTHR42736:SF1">
    <property type="entry name" value="PROTEIN-GLUTAMINE GAMMA-GLUTAMYLTRANSFERASE"/>
    <property type="match status" value="1"/>
</dbReference>